<proteinExistence type="predicted"/>
<evidence type="ECO:0000256" key="1">
    <source>
        <dbReference type="SAM" id="MobiDB-lite"/>
    </source>
</evidence>
<dbReference type="AlphaFoldDB" id="K0SP51"/>
<feature type="compositionally biased region" description="Basic and acidic residues" evidence="1">
    <location>
        <begin position="227"/>
        <end position="238"/>
    </location>
</feature>
<reference evidence="2 3" key="1">
    <citation type="journal article" date="2012" name="Genome Biol.">
        <title>Genome and low-iron response of an oceanic diatom adapted to chronic iron limitation.</title>
        <authorList>
            <person name="Lommer M."/>
            <person name="Specht M."/>
            <person name="Roy A.S."/>
            <person name="Kraemer L."/>
            <person name="Andreson R."/>
            <person name="Gutowska M.A."/>
            <person name="Wolf J."/>
            <person name="Bergner S.V."/>
            <person name="Schilhabel M.B."/>
            <person name="Klostermeier U.C."/>
            <person name="Beiko R.G."/>
            <person name="Rosenstiel P."/>
            <person name="Hippler M."/>
            <person name="Laroche J."/>
        </authorList>
    </citation>
    <scope>NUCLEOTIDE SEQUENCE [LARGE SCALE GENOMIC DNA]</scope>
    <source>
        <strain evidence="2 3">CCMP1005</strain>
    </source>
</reference>
<keyword evidence="3" id="KW-1185">Reference proteome</keyword>
<accession>K0SP51</accession>
<evidence type="ECO:0000313" key="2">
    <source>
        <dbReference type="EMBL" id="EJK62726.1"/>
    </source>
</evidence>
<dbReference type="EMBL" id="AGNL01018664">
    <property type="protein sequence ID" value="EJK62726.1"/>
    <property type="molecule type" value="Genomic_DNA"/>
</dbReference>
<name>K0SP51_THAOC</name>
<dbReference type="Proteomes" id="UP000266841">
    <property type="component" value="Unassembled WGS sequence"/>
</dbReference>
<gene>
    <name evidence="2" type="ORF">THAOC_16650</name>
</gene>
<dbReference type="eggNOG" id="KOG0017">
    <property type="taxonomic scope" value="Eukaryota"/>
</dbReference>
<dbReference type="OrthoDB" id="193186at2759"/>
<feature type="region of interest" description="Disordered" evidence="1">
    <location>
        <begin position="1"/>
        <end position="36"/>
    </location>
</feature>
<organism evidence="2 3">
    <name type="scientific">Thalassiosira oceanica</name>
    <name type="common">Marine diatom</name>
    <dbReference type="NCBI Taxonomy" id="159749"/>
    <lineage>
        <taxon>Eukaryota</taxon>
        <taxon>Sar</taxon>
        <taxon>Stramenopiles</taxon>
        <taxon>Ochrophyta</taxon>
        <taxon>Bacillariophyta</taxon>
        <taxon>Coscinodiscophyceae</taxon>
        <taxon>Thalassiosirophycidae</taxon>
        <taxon>Thalassiosirales</taxon>
        <taxon>Thalassiosiraceae</taxon>
        <taxon>Thalassiosira</taxon>
    </lineage>
</organism>
<evidence type="ECO:0000313" key="3">
    <source>
        <dbReference type="Proteomes" id="UP000266841"/>
    </source>
</evidence>
<comment type="caution">
    <text evidence="2">The sequence shown here is derived from an EMBL/GenBank/DDBJ whole genome shotgun (WGS) entry which is preliminary data.</text>
</comment>
<evidence type="ECO:0008006" key="4">
    <source>
        <dbReference type="Google" id="ProtNLM"/>
    </source>
</evidence>
<protein>
    <recommendedName>
        <fullName evidence="4">Reverse transcriptase Ty1/copia-type domain-containing protein</fullName>
    </recommendedName>
</protein>
<feature type="region of interest" description="Disordered" evidence="1">
    <location>
        <begin position="227"/>
        <end position="246"/>
    </location>
</feature>
<feature type="region of interest" description="Disordered" evidence="1">
    <location>
        <begin position="307"/>
        <end position="340"/>
    </location>
</feature>
<sequence length="340" mass="38267">MASTTSSGANTGGSGGRQLTNATGGGGGSTQPTNAMEGDYADEFWEAAQLEIRTLKEMGAWEAVDRTPDMNVIGGTWAFKIKRLPDGLIKKFKARFCARGDQQLKGVDFFEVYAPVVHSRWRRMKKRQRCNQTRKEEQSASETQMWEYIEFCELSRPKPRHVDAPVWESLLNWLCFESPCSDDFPANRRVHADPIVETNDELASRLKQFIEEEDHDANVTRLLARAAEHKAGGPEQKRNSHQHNKSRFRSVLRPFQRVLHASGRTTLTCERYHGGTIYAVGCSDYIWTVGGDGVLVYRSSQLAETSPEIAERRSRRRSLAWPQREQAREGAGSNGSSIEG</sequence>